<dbReference type="EMBL" id="LN902841">
    <property type="protein sequence ID" value="CUT98549.1"/>
    <property type="molecule type" value="Genomic_DNA"/>
</dbReference>
<proteinExistence type="predicted"/>
<dbReference type="AlphaFoldDB" id="A0A0S4MJ11"/>
<keyword evidence="2" id="KW-1185">Reference proteome</keyword>
<dbReference type="Proteomes" id="UP000017246">
    <property type="component" value="Unassembled WGS sequence"/>
</dbReference>
<name>A0A0S4MJ11_ECHMU</name>
<sequence>MVVKGMVPVATFRKKGCRGRFSNAAAYYGSTIASGEAFANRFLSFALCGLIEIPGHCLSPQLIYTA</sequence>
<reference evidence="1" key="2">
    <citation type="submission" date="2015-11" db="EMBL/GenBank/DDBJ databases">
        <authorList>
            <person name="Zhang Y."/>
            <person name="Guo Z."/>
        </authorList>
    </citation>
    <scope>NUCLEOTIDE SEQUENCE</scope>
</reference>
<accession>A0A0S4MJ11</accession>
<protein>
    <submittedName>
        <fullName evidence="1">Solute carrier family 22 member 15</fullName>
    </submittedName>
</protein>
<organism evidence="1 2">
    <name type="scientific">Echinococcus multilocularis</name>
    <name type="common">Fox tapeworm</name>
    <dbReference type="NCBI Taxonomy" id="6211"/>
    <lineage>
        <taxon>Eukaryota</taxon>
        <taxon>Metazoa</taxon>
        <taxon>Spiralia</taxon>
        <taxon>Lophotrochozoa</taxon>
        <taxon>Platyhelminthes</taxon>
        <taxon>Cestoda</taxon>
        <taxon>Eucestoda</taxon>
        <taxon>Cyclophyllidea</taxon>
        <taxon>Taeniidae</taxon>
        <taxon>Echinococcus</taxon>
    </lineage>
</organism>
<evidence type="ECO:0000313" key="1">
    <source>
        <dbReference type="EMBL" id="CUT98549.1"/>
    </source>
</evidence>
<reference evidence="1" key="1">
    <citation type="journal article" date="2013" name="Nature">
        <title>The genomes of four tapeworm species reveal adaptations to parasitism.</title>
        <authorList>
            <person name="Tsai I.J."/>
            <person name="Zarowiecki M."/>
            <person name="Holroyd N."/>
            <person name="Garciarrubio A."/>
            <person name="Sanchez-Flores A."/>
            <person name="Brooks K.L."/>
            <person name="Tracey A."/>
            <person name="Bobes R.J."/>
            <person name="Fragoso G."/>
            <person name="Sciutto E."/>
            <person name="Aslett M."/>
            <person name="Beasley H."/>
            <person name="Bennett H.M."/>
            <person name="Cai J."/>
            <person name="Camicia F."/>
            <person name="Clark R."/>
            <person name="Cucher M."/>
            <person name="De Silva N."/>
            <person name="Day T.A."/>
            <person name="Deplazes P."/>
            <person name="Estrada K."/>
            <person name="Fernandez C."/>
            <person name="Holland P.W."/>
            <person name="Hou J."/>
            <person name="Hu S."/>
            <person name="Huckvale T."/>
            <person name="Hung S.S."/>
            <person name="Kamenetzky L."/>
            <person name="Keane J.A."/>
            <person name="Kiss F."/>
            <person name="Koziol U."/>
            <person name="Lambert O."/>
            <person name="Liu K."/>
            <person name="Luo X."/>
            <person name="Luo Y."/>
            <person name="Macchiaroli N."/>
            <person name="Nichol S."/>
            <person name="Paps J."/>
            <person name="Parkinson J."/>
            <person name="Pouchkina-Stantcheva N."/>
            <person name="Riddiford N."/>
            <person name="Rosenzvit M."/>
            <person name="Salinas G."/>
            <person name="Wasmuth J.D."/>
            <person name="Zamanian M."/>
            <person name="Zheng Y."/>
            <person name="Cai X."/>
            <person name="Soberon X."/>
            <person name="Olson P.D."/>
            <person name="Laclette J.P."/>
            <person name="Brehm K."/>
            <person name="Berriman M."/>
            <person name="Garciarrubio A."/>
            <person name="Bobes R.J."/>
            <person name="Fragoso G."/>
            <person name="Sanchez-Flores A."/>
            <person name="Estrada K."/>
            <person name="Cevallos M.A."/>
            <person name="Morett E."/>
            <person name="Gonzalez V."/>
            <person name="Portillo T."/>
            <person name="Ochoa-Leyva A."/>
            <person name="Jose M.V."/>
            <person name="Sciutto E."/>
            <person name="Landa A."/>
            <person name="Jimenez L."/>
            <person name="Valdes V."/>
            <person name="Carrero J.C."/>
            <person name="Larralde C."/>
            <person name="Morales-Montor J."/>
            <person name="Limon-Lason J."/>
            <person name="Soberon X."/>
            <person name="Laclette J.P."/>
        </authorList>
    </citation>
    <scope>NUCLEOTIDE SEQUENCE [LARGE SCALE GENOMIC DNA]</scope>
</reference>
<evidence type="ECO:0000313" key="2">
    <source>
        <dbReference type="Proteomes" id="UP000017246"/>
    </source>
</evidence>
<dbReference type="OrthoDB" id="10021984at2759"/>